<keyword evidence="3" id="KW-1185">Reference proteome</keyword>
<evidence type="ECO:0000313" key="3">
    <source>
        <dbReference type="Proteomes" id="UP000325286"/>
    </source>
</evidence>
<dbReference type="GO" id="GO:0008146">
    <property type="term" value="F:sulfotransferase activity"/>
    <property type="evidence" value="ECO:0007669"/>
    <property type="project" value="InterPro"/>
</dbReference>
<dbReference type="Pfam" id="PF00685">
    <property type="entry name" value="Sulfotransfer_1"/>
    <property type="match status" value="1"/>
</dbReference>
<name>A0A5B9QYL2_9BACT</name>
<gene>
    <name evidence="2" type="ORF">UC8_45240</name>
</gene>
<evidence type="ECO:0000313" key="2">
    <source>
        <dbReference type="EMBL" id="QEG42485.1"/>
    </source>
</evidence>
<dbReference type="KEGG" id="rul:UC8_45240"/>
<dbReference type="EMBL" id="CP042914">
    <property type="protein sequence ID" value="QEG42485.1"/>
    <property type="molecule type" value="Genomic_DNA"/>
</dbReference>
<dbReference type="InterPro" id="IPR000863">
    <property type="entry name" value="Sulfotransferase_dom"/>
</dbReference>
<sequence length="279" mass="32119">MLKLFRTPVKIFHMASMPRCGETLLLRTLNAHSQLRAVHNLRATDSVHELALFEFLKTFNGKKLRRSHPLLKPYCLHEDEHLIFKQSVWNHEHPFRGFVLTRNPISVYASLVEYGRRNATSDPWQPIEERIERWMSDIEPDKKASIKGKTPIEQFAMLYNARMGHLSRRELPVLFYENFVISPAGEIRSLLRALGLPFQQAILTSHSRYSEQSEGHGDNSLSSEINRRSLLKYTRIISQTDFQEVKSLTDDTSSQFGYECVWGSECRPSNNAGGVTAKS</sequence>
<dbReference type="Proteomes" id="UP000325286">
    <property type="component" value="Chromosome"/>
</dbReference>
<proteinExistence type="predicted"/>
<dbReference type="SUPFAM" id="SSF52540">
    <property type="entry name" value="P-loop containing nucleoside triphosphate hydrolases"/>
    <property type="match status" value="1"/>
</dbReference>
<accession>A0A5B9QYL2</accession>
<reference evidence="2 3" key="1">
    <citation type="submission" date="2019-08" db="EMBL/GenBank/DDBJ databases">
        <title>Deep-cultivation of Planctomycetes and their phenomic and genomic characterization uncovers novel biology.</title>
        <authorList>
            <person name="Wiegand S."/>
            <person name="Jogler M."/>
            <person name="Boedeker C."/>
            <person name="Pinto D."/>
            <person name="Vollmers J."/>
            <person name="Rivas-Marin E."/>
            <person name="Kohn T."/>
            <person name="Peeters S.H."/>
            <person name="Heuer A."/>
            <person name="Rast P."/>
            <person name="Oberbeckmann S."/>
            <person name="Bunk B."/>
            <person name="Jeske O."/>
            <person name="Meyerdierks A."/>
            <person name="Storesund J.E."/>
            <person name="Kallscheuer N."/>
            <person name="Luecker S."/>
            <person name="Lage O.M."/>
            <person name="Pohl T."/>
            <person name="Merkel B.J."/>
            <person name="Hornburger P."/>
            <person name="Mueller R.-W."/>
            <person name="Bruemmer F."/>
            <person name="Labrenz M."/>
            <person name="Spormann A.M."/>
            <person name="Op den Camp H."/>
            <person name="Overmann J."/>
            <person name="Amann R."/>
            <person name="Jetten M.S.M."/>
            <person name="Mascher T."/>
            <person name="Medema M.H."/>
            <person name="Devos D.P."/>
            <person name="Kaster A.-K."/>
            <person name="Ovreas L."/>
            <person name="Rohde M."/>
            <person name="Galperin M.Y."/>
            <person name="Jogler C."/>
        </authorList>
    </citation>
    <scope>NUCLEOTIDE SEQUENCE [LARGE SCALE GENOMIC DNA]</scope>
    <source>
        <strain evidence="2 3">UC8</strain>
    </source>
</reference>
<dbReference type="InterPro" id="IPR027417">
    <property type="entry name" value="P-loop_NTPase"/>
</dbReference>
<dbReference type="Gene3D" id="3.40.50.300">
    <property type="entry name" value="P-loop containing nucleotide triphosphate hydrolases"/>
    <property type="match status" value="1"/>
</dbReference>
<organism evidence="2 3">
    <name type="scientific">Roseimaritima ulvae</name>
    <dbReference type="NCBI Taxonomy" id="980254"/>
    <lineage>
        <taxon>Bacteria</taxon>
        <taxon>Pseudomonadati</taxon>
        <taxon>Planctomycetota</taxon>
        <taxon>Planctomycetia</taxon>
        <taxon>Pirellulales</taxon>
        <taxon>Pirellulaceae</taxon>
        <taxon>Roseimaritima</taxon>
    </lineage>
</organism>
<dbReference type="OrthoDB" id="7062607at2"/>
<protein>
    <recommendedName>
        <fullName evidence="1">Sulfotransferase domain-containing protein</fullName>
    </recommendedName>
</protein>
<evidence type="ECO:0000259" key="1">
    <source>
        <dbReference type="Pfam" id="PF00685"/>
    </source>
</evidence>
<dbReference type="RefSeq" id="WP_148080473.1">
    <property type="nucleotide sequence ID" value="NZ_CP042914.1"/>
</dbReference>
<dbReference type="AlphaFoldDB" id="A0A5B9QYL2"/>
<feature type="domain" description="Sulfotransferase" evidence="1">
    <location>
        <begin position="14"/>
        <end position="216"/>
    </location>
</feature>